<organism evidence="7 8">
    <name type="scientific">Psophocarpus tetragonolobus</name>
    <name type="common">Winged bean</name>
    <name type="synonym">Dolichos tetragonolobus</name>
    <dbReference type="NCBI Taxonomy" id="3891"/>
    <lineage>
        <taxon>Eukaryota</taxon>
        <taxon>Viridiplantae</taxon>
        <taxon>Streptophyta</taxon>
        <taxon>Embryophyta</taxon>
        <taxon>Tracheophyta</taxon>
        <taxon>Spermatophyta</taxon>
        <taxon>Magnoliopsida</taxon>
        <taxon>eudicotyledons</taxon>
        <taxon>Gunneridae</taxon>
        <taxon>Pentapetalae</taxon>
        <taxon>rosids</taxon>
        <taxon>fabids</taxon>
        <taxon>Fabales</taxon>
        <taxon>Fabaceae</taxon>
        <taxon>Papilionoideae</taxon>
        <taxon>50 kb inversion clade</taxon>
        <taxon>NPAAA clade</taxon>
        <taxon>indigoferoid/millettioid clade</taxon>
        <taxon>Phaseoleae</taxon>
        <taxon>Psophocarpus</taxon>
    </lineage>
</organism>
<evidence type="ECO:0000256" key="5">
    <source>
        <dbReference type="RuleBase" id="RU003682"/>
    </source>
</evidence>
<evidence type="ECO:0000256" key="3">
    <source>
        <dbReference type="ARBA" id="ARBA00022896"/>
    </source>
</evidence>
<gene>
    <name evidence="7" type="ORF">VNO78_13448</name>
</gene>
<keyword evidence="4 5" id="KW-0408">Iron</keyword>
<evidence type="ECO:0000313" key="7">
    <source>
        <dbReference type="EMBL" id="KAK7401736.1"/>
    </source>
</evidence>
<dbReference type="PROSITE" id="PS51471">
    <property type="entry name" value="FE2OG_OXY"/>
    <property type="match status" value="1"/>
</dbReference>
<dbReference type="GO" id="GO:0016491">
    <property type="term" value="F:oxidoreductase activity"/>
    <property type="evidence" value="ECO:0007669"/>
    <property type="project" value="UniProtKB-KW"/>
</dbReference>
<dbReference type="InterPro" id="IPR044861">
    <property type="entry name" value="IPNS-like_FE2OG_OXY"/>
</dbReference>
<dbReference type="PANTHER" id="PTHR47991">
    <property type="entry name" value="OXOGLUTARATE/IRON-DEPENDENT DIOXYGENASE"/>
    <property type="match status" value="1"/>
</dbReference>
<dbReference type="InterPro" id="IPR026992">
    <property type="entry name" value="DIOX_N"/>
</dbReference>
<feature type="domain" description="Fe2OG dioxygenase" evidence="6">
    <location>
        <begin position="158"/>
        <end position="272"/>
    </location>
</feature>
<protein>
    <recommendedName>
        <fullName evidence="6">Fe2OG dioxygenase domain-containing protein</fullName>
    </recommendedName>
</protein>
<sequence length="297" mass="34298">MEEFFNHRATFRLVPSVQELAKHNLSTVPQRYIQPQHEDIVVLSDEANGSLEIPVIDLQSLLSEPFGGSEFTKLHLAYKEWLVNHGVSSYLLDKVKMEIQEFFSLPMSEKKKFWQTTQHLERYGQTFVVSEDQKLDWYDAFYMTSLPRHSRMPHLFPKLPVPLRDTLELYSQKMKNIAMIIIGHMTKALNVIGLTNHSDSVGLTILLHVNEVEGLQNQYGMWVPIKPMPNAFVVNVGDILEIITNGMYQSSEHRATVNSEKERFSFATFYSPRQDVVMGPWPSLSLNKHHHDSKESK</sequence>
<dbReference type="SUPFAM" id="SSF51197">
    <property type="entry name" value="Clavaminate synthase-like"/>
    <property type="match status" value="1"/>
</dbReference>
<dbReference type="InterPro" id="IPR050295">
    <property type="entry name" value="Plant_2OG-oxidoreductases"/>
</dbReference>
<reference evidence="7 8" key="1">
    <citation type="submission" date="2024-01" db="EMBL/GenBank/DDBJ databases">
        <title>The genomes of 5 underutilized Papilionoideae crops provide insights into root nodulation and disease resistanc.</title>
        <authorList>
            <person name="Jiang F."/>
        </authorList>
    </citation>
    <scope>NUCLEOTIDE SEQUENCE [LARGE SCALE GENOMIC DNA]</scope>
    <source>
        <strain evidence="7">DUOXIRENSHENG_FW03</strain>
        <tissue evidence="7">Leaves</tissue>
    </source>
</reference>
<dbReference type="Proteomes" id="UP001386955">
    <property type="component" value="Unassembled WGS sequence"/>
</dbReference>
<dbReference type="InterPro" id="IPR027443">
    <property type="entry name" value="IPNS-like_sf"/>
</dbReference>
<dbReference type="InterPro" id="IPR005123">
    <property type="entry name" value="Oxoglu/Fe-dep_dioxygenase_dom"/>
</dbReference>
<comment type="similarity">
    <text evidence="1 5">Belongs to the iron/ascorbate-dependent oxidoreductase family.</text>
</comment>
<name>A0AAN9SS79_PSOTE</name>
<keyword evidence="8" id="KW-1185">Reference proteome</keyword>
<evidence type="ECO:0000256" key="4">
    <source>
        <dbReference type="ARBA" id="ARBA00023004"/>
    </source>
</evidence>
<dbReference type="Pfam" id="PF14226">
    <property type="entry name" value="DIOX_N"/>
    <property type="match status" value="1"/>
</dbReference>
<dbReference type="Gene3D" id="2.60.120.330">
    <property type="entry name" value="B-lactam Antibiotic, Isopenicillin N Synthase, Chain"/>
    <property type="match status" value="2"/>
</dbReference>
<evidence type="ECO:0000256" key="1">
    <source>
        <dbReference type="ARBA" id="ARBA00008056"/>
    </source>
</evidence>
<dbReference type="GO" id="GO:0046872">
    <property type="term" value="F:metal ion binding"/>
    <property type="evidence" value="ECO:0007669"/>
    <property type="project" value="UniProtKB-KW"/>
</dbReference>
<dbReference type="Pfam" id="PF03171">
    <property type="entry name" value="2OG-FeII_Oxy"/>
    <property type="match status" value="1"/>
</dbReference>
<dbReference type="AlphaFoldDB" id="A0AAN9SS79"/>
<proteinExistence type="inferred from homology"/>
<accession>A0AAN9SS79</accession>
<evidence type="ECO:0000256" key="2">
    <source>
        <dbReference type="ARBA" id="ARBA00022723"/>
    </source>
</evidence>
<evidence type="ECO:0000259" key="6">
    <source>
        <dbReference type="PROSITE" id="PS51471"/>
    </source>
</evidence>
<dbReference type="GO" id="GO:0031418">
    <property type="term" value="F:L-ascorbic acid binding"/>
    <property type="evidence" value="ECO:0007669"/>
    <property type="project" value="UniProtKB-KW"/>
</dbReference>
<keyword evidence="2 5" id="KW-0479">Metal-binding</keyword>
<evidence type="ECO:0000313" key="8">
    <source>
        <dbReference type="Proteomes" id="UP001386955"/>
    </source>
</evidence>
<dbReference type="EMBL" id="JAYMYS010000003">
    <property type="protein sequence ID" value="KAK7401736.1"/>
    <property type="molecule type" value="Genomic_DNA"/>
</dbReference>
<keyword evidence="3" id="KW-0847">Vitamin C</keyword>
<keyword evidence="5" id="KW-0560">Oxidoreductase</keyword>
<comment type="caution">
    <text evidence="7">The sequence shown here is derived from an EMBL/GenBank/DDBJ whole genome shotgun (WGS) entry which is preliminary data.</text>
</comment>